<name>A0A0G3BIU5_9BURK</name>
<dbReference type="EMBL" id="CP011371">
    <property type="protein sequence ID" value="AKJ27276.1"/>
    <property type="molecule type" value="Genomic_DNA"/>
</dbReference>
<proteinExistence type="predicted"/>
<organism evidence="2 3">
    <name type="scientific">Caldimonas brevitalea</name>
    <dbReference type="NCBI Taxonomy" id="413882"/>
    <lineage>
        <taxon>Bacteria</taxon>
        <taxon>Pseudomonadati</taxon>
        <taxon>Pseudomonadota</taxon>
        <taxon>Betaproteobacteria</taxon>
        <taxon>Burkholderiales</taxon>
        <taxon>Sphaerotilaceae</taxon>
        <taxon>Caldimonas</taxon>
    </lineage>
</organism>
<reference evidence="2 3" key="1">
    <citation type="submission" date="2015-05" db="EMBL/GenBank/DDBJ databases">
        <authorList>
            <person name="Tang B."/>
            <person name="Yu Y."/>
        </authorList>
    </citation>
    <scope>NUCLEOTIDE SEQUENCE [LARGE SCALE GENOMIC DNA]</scope>
    <source>
        <strain evidence="2 3">DSM 7029</strain>
    </source>
</reference>
<keyword evidence="3" id="KW-1185">Reference proteome</keyword>
<feature type="region of interest" description="Disordered" evidence="1">
    <location>
        <begin position="36"/>
        <end position="61"/>
    </location>
</feature>
<accession>A0A0G3BIU5</accession>
<dbReference type="KEGG" id="pbh:AAW51_0585"/>
<sequence>MKSENCESFAILCSTSTKPLRSGRYAGLKAELRPRRSRVSRAAAERYSPRSHQSVNGAAGVGSRTGQYWYPHSAAMTVGSAKVEYSASLAARHDGGLKQA</sequence>
<dbReference type="AlphaFoldDB" id="A0A0G3BIU5"/>
<evidence type="ECO:0000313" key="2">
    <source>
        <dbReference type="EMBL" id="AKJ27276.1"/>
    </source>
</evidence>
<evidence type="ECO:0000256" key="1">
    <source>
        <dbReference type="SAM" id="MobiDB-lite"/>
    </source>
</evidence>
<protein>
    <submittedName>
        <fullName evidence="2">Uncharacterized protein</fullName>
    </submittedName>
</protein>
<dbReference type="Proteomes" id="UP000035352">
    <property type="component" value="Chromosome"/>
</dbReference>
<gene>
    <name evidence="2" type="ORF">AAW51_0585</name>
</gene>
<evidence type="ECO:0000313" key="3">
    <source>
        <dbReference type="Proteomes" id="UP000035352"/>
    </source>
</evidence>